<gene>
    <name evidence="6" type="ORF">HNR23_001011</name>
</gene>
<feature type="DNA-binding region" description="OmpR/PhoB-type" evidence="3">
    <location>
        <begin position="1"/>
        <end position="90"/>
    </location>
</feature>
<dbReference type="GO" id="GO:0000160">
    <property type="term" value="P:phosphorelay signal transduction system"/>
    <property type="evidence" value="ECO:0007669"/>
    <property type="project" value="InterPro"/>
</dbReference>
<feature type="compositionally biased region" description="Low complexity" evidence="4">
    <location>
        <begin position="905"/>
        <end position="927"/>
    </location>
</feature>
<evidence type="ECO:0000256" key="1">
    <source>
        <dbReference type="ARBA" id="ARBA00005820"/>
    </source>
</evidence>
<evidence type="ECO:0000256" key="2">
    <source>
        <dbReference type="ARBA" id="ARBA00023125"/>
    </source>
</evidence>
<name>A0A7W9YGP0_9ACTN</name>
<comment type="caution">
    <text evidence="6">The sequence shown here is derived from an EMBL/GenBank/DDBJ whole genome shotgun (WGS) entry which is preliminary data.</text>
</comment>
<evidence type="ECO:0000256" key="3">
    <source>
        <dbReference type="PROSITE-ProRule" id="PRU01091"/>
    </source>
</evidence>
<dbReference type="PANTHER" id="PTHR47691">
    <property type="entry name" value="REGULATOR-RELATED"/>
    <property type="match status" value="1"/>
</dbReference>
<evidence type="ECO:0000256" key="4">
    <source>
        <dbReference type="SAM" id="MobiDB-lite"/>
    </source>
</evidence>
<dbReference type="SUPFAM" id="SSF48452">
    <property type="entry name" value="TPR-like"/>
    <property type="match status" value="2"/>
</dbReference>
<proteinExistence type="inferred from homology"/>
<dbReference type="InterPro" id="IPR005158">
    <property type="entry name" value="BTAD"/>
</dbReference>
<dbReference type="SUPFAM" id="SSF46894">
    <property type="entry name" value="C-terminal effector domain of the bipartite response regulators"/>
    <property type="match status" value="1"/>
</dbReference>
<dbReference type="InterPro" id="IPR011990">
    <property type="entry name" value="TPR-like_helical_dom_sf"/>
</dbReference>
<feature type="region of interest" description="Disordered" evidence="4">
    <location>
        <begin position="897"/>
        <end position="927"/>
    </location>
</feature>
<dbReference type="Pfam" id="PF25872">
    <property type="entry name" value="HTH_77"/>
    <property type="match status" value="1"/>
</dbReference>
<dbReference type="SUPFAM" id="SSF52540">
    <property type="entry name" value="P-loop containing nucleoside triphosphate hydrolases"/>
    <property type="match status" value="1"/>
</dbReference>
<dbReference type="CDD" id="cd15831">
    <property type="entry name" value="BTAD"/>
    <property type="match status" value="1"/>
</dbReference>
<dbReference type="InterPro" id="IPR001867">
    <property type="entry name" value="OmpR/PhoB-type_DNA-bd"/>
</dbReference>
<feature type="domain" description="OmpR/PhoB-type" evidence="5">
    <location>
        <begin position="1"/>
        <end position="90"/>
    </location>
</feature>
<dbReference type="PANTHER" id="PTHR47691:SF3">
    <property type="entry name" value="HTH-TYPE TRANSCRIPTIONAL REGULATOR RV0890C-RELATED"/>
    <property type="match status" value="1"/>
</dbReference>
<reference evidence="6 7" key="1">
    <citation type="submission" date="2020-08" db="EMBL/GenBank/DDBJ databases">
        <title>Sequencing the genomes of 1000 actinobacteria strains.</title>
        <authorList>
            <person name="Klenk H.-P."/>
        </authorList>
    </citation>
    <scope>NUCLEOTIDE SEQUENCE [LARGE SCALE GENOMIC DNA]</scope>
    <source>
        <strain evidence="6 7">DSM 46659</strain>
    </source>
</reference>
<dbReference type="GO" id="GO:0003677">
    <property type="term" value="F:DNA binding"/>
    <property type="evidence" value="ECO:0007669"/>
    <property type="project" value="UniProtKB-UniRule"/>
</dbReference>
<dbReference type="Proteomes" id="UP000546642">
    <property type="component" value="Unassembled WGS sequence"/>
</dbReference>
<dbReference type="EMBL" id="JACHDS010000001">
    <property type="protein sequence ID" value="MBB6170951.1"/>
    <property type="molecule type" value="Genomic_DNA"/>
</dbReference>
<organism evidence="6 7">
    <name type="scientific">Nocardiopsis mwathae</name>
    <dbReference type="NCBI Taxonomy" id="1472723"/>
    <lineage>
        <taxon>Bacteria</taxon>
        <taxon>Bacillati</taxon>
        <taxon>Actinomycetota</taxon>
        <taxon>Actinomycetes</taxon>
        <taxon>Streptosporangiales</taxon>
        <taxon>Nocardiopsidaceae</taxon>
        <taxon>Nocardiopsis</taxon>
    </lineage>
</organism>
<dbReference type="InterPro" id="IPR016032">
    <property type="entry name" value="Sig_transdc_resp-reg_C-effctor"/>
</dbReference>
<keyword evidence="2 3" id="KW-0238">DNA-binding</keyword>
<sequence length="927" mass="99576">MRYGVLGPLAVWDADGRQAGVPETKVRALLAILLTHRGGPVPADRLIDDLWEGRAPGGPLNTLQTKVSQLRRVLGRDRVVRQAAGYRLRVEAGDLDAEVFADLVERAGADRHPRIRARLLTEALELWRGEAYADVADHAFARAEIARLAELRLAAVEDLAEARLELGEHRALATELGALVERHPLRERLRAAHMRALYRAGRRGDALDGYEDLRNRLADELGADPGPELCALHEAILRHDPGLAADPTAAQRPRTNLPAPPTPLIGRAEAVAEVRALLSPVSDVRLLSLTGPGGVGKTRLALAAAAGLVGDFPDGVLLVELAGLDHRSTAEDVAERIITALGLCDAAAADSDSDPLGLLSWLSTALAGRHALFLLDNTEHVVEAVATVAAALLGAAPTARILVTGQEALNVPGETVRPVPPLDLPEPGTCDHGSGAAGSGAVDLFVQRAQAAVPGFALTAGNAAAVAAICRRLDGVPLALELVAPRLRVLSPEQIAARLQDRFALPTGPVRGRPPRQRTLRAMIDWSWELLGETEQAVLRRLAVHADGCTLRAAEVVSSDTDIPPDQVLDVLTRLVDRSLVVRDGERFRLLESVAAYCTERLEEAGELARVRRGFAGFHAEQAESADRHLRGPEQDRYLAYLDAETVNLRRALDTALREADASTALRLVNGLAWYWVLRRRLPEARRSLRAALGTDGGPAPARATAEAWSAALDLWEEPIDRVGDPRLRSRLRWFLGAALYRSGRRDAGRRLVDGALAGARTAGDHWGQALALAERAEHHLEADDPASARRDAAASAELFRALGDRWGLLRADRSRARLAELDGDHALAAELLGGCLATAEDLRLWVEVVETLTRLGRTALAEGDPQRARLLHERALRVATDHSYTRGETQAATWLDHHAPPADDTPGPYPTGAGTTAALAEADAGT</sequence>
<dbReference type="SMART" id="SM00862">
    <property type="entry name" value="Trans_reg_C"/>
    <property type="match status" value="1"/>
</dbReference>
<evidence type="ECO:0000313" key="6">
    <source>
        <dbReference type="EMBL" id="MBB6170951.1"/>
    </source>
</evidence>
<dbReference type="Gene3D" id="1.25.40.10">
    <property type="entry name" value="Tetratricopeptide repeat domain"/>
    <property type="match status" value="2"/>
</dbReference>
<dbReference type="RefSeq" id="WP_184073983.1">
    <property type="nucleotide sequence ID" value="NZ_JACHDS010000001.1"/>
</dbReference>
<dbReference type="Gene3D" id="1.10.10.10">
    <property type="entry name" value="Winged helix-like DNA-binding domain superfamily/Winged helix DNA-binding domain"/>
    <property type="match status" value="1"/>
</dbReference>
<evidence type="ECO:0000313" key="7">
    <source>
        <dbReference type="Proteomes" id="UP000546642"/>
    </source>
</evidence>
<dbReference type="InterPro" id="IPR058852">
    <property type="entry name" value="HTH_77"/>
</dbReference>
<dbReference type="PROSITE" id="PS51755">
    <property type="entry name" value="OMPR_PHOB"/>
    <property type="match status" value="1"/>
</dbReference>
<dbReference type="SMART" id="SM01043">
    <property type="entry name" value="BTAD"/>
    <property type="match status" value="1"/>
</dbReference>
<protein>
    <submittedName>
        <fullName evidence="6">Putative ATPase/DNA-binding SARP family transcriptional activator</fullName>
    </submittedName>
</protein>
<dbReference type="PRINTS" id="PR00364">
    <property type="entry name" value="DISEASERSIST"/>
</dbReference>
<dbReference type="InterPro" id="IPR027417">
    <property type="entry name" value="P-loop_NTPase"/>
</dbReference>
<dbReference type="Pfam" id="PF03704">
    <property type="entry name" value="BTAD"/>
    <property type="match status" value="1"/>
</dbReference>
<accession>A0A7W9YGP0</accession>
<dbReference type="GO" id="GO:0006355">
    <property type="term" value="P:regulation of DNA-templated transcription"/>
    <property type="evidence" value="ECO:0007669"/>
    <property type="project" value="InterPro"/>
</dbReference>
<evidence type="ECO:0000259" key="5">
    <source>
        <dbReference type="PROSITE" id="PS51755"/>
    </source>
</evidence>
<dbReference type="AlphaFoldDB" id="A0A7W9YGP0"/>
<dbReference type="Gene3D" id="3.40.50.300">
    <property type="entry name" value="P-loop containing nucleotide triphosphate hydrolases"/>
    <property type="match status" value="1"/>
</dbReference>
<dbReference type="Pfam" id="PF00486">
    <property type="entry name" value="Trans_reg_C"/>
    <property type="match status" value="1"/>
</dbReference>
<comment type="similarity">
    <text evidence="1">Belongs to the AfsR/DnrI/RedD regulatory family.</text>
</comment>
<dbReference type="InterPro" id="IPR036388">
    <property type="entry name" value="WH-like_DNA-bd_sf"/>
</dbReference>
<keyword evidence="7" id="KW-1185">Reference proteome</keyword>